<dbReference type="Proteomes" id="UP000198517">
    <property type="component" value="Unassembled WGS sequence"/>
</dbReference>
<evidence type="ECO:0000313" key="1">
    <source>
        <dbReference type="EMBL" id="SDD90729.1"/>
    </source>
</evidence>
<evidence type="ECO:0000313" key="2">
    <source>
        <dbReference type="Proteomes" id="UP000198517"/>
    </source>
</evidence>
<dbReference type="STRING" id="1071918.SAMN05421544_101189"/>
<keyword evidence="2" id="KW-1185">Reference proteome</keyword>
<organism evidence="1 2">
    <name type="scientific">Riemerella columbipharyngis</name>
    <dbReference type="NCBI Taxonomy" id="1071918"/>
    <lineage>
        <taxon>Bacteria</taxon>
        <taxon>Pseudomonadati</taxon>
        <taxon>Bacteroidota</taxon>
        <taxon>Flavobacteriia</taxon>
        <taxon>Flavobacteriales</taxon>
        <taxon>Weeksellaceae</taxon>
        <taxon>Riemerella</taxon>
    </lineage>
</organism>
<dbReference type="AlphaFoldDB" id="A0A1G6YJZ9"/>
<sequence length="177" mass="20813">MHLLGFSQVNRDDVISQFRDYKKMIAQQNFEEALDKYTPENVFSFISKEKLIKSMKERLSNPQIKVDIYEPTDIHLRDQSIKVDETDYIIFSFTQYVGMTFKDKSIDLKSMIPVFETKIGKGNVTYDEKLDCIKLKSNRDMVASSKDGKNWKFIMVYQSPHLRKVLPKEVLNQLNLK</sequence>
<protein>
    <submittedName>
        <fullName evidence="1">Uncharacterized protein</fullName>
    </submittedName>
</protein>
<accession>A0A1G6YJZ9</accession>
<name>A0A1G6YJZ9_9FLAO</name>
<reference evidence="1 2" key="1">
    <citation type="submission" date="2016-10" db="EMBL/GenBank/DDBJ databases">
        <authorList>
            <person name="de Groot N.N."/>
        </authorList>
    </citation>
    <scope>NUCLEOTIDE SEQUENCE [LARGE SCALE GENOMIC DNA]</scope>
    <source>
        <strain evidence="1 2">DSM 24015</strain>
    </source>
</reference>
<dbReference type="EMBL" id="FNAS01000001">
    <property type="protein sequence ID" value="SDD90729.1"/>
    <property type="molecule type" value="Genomic_DNA"/>
</dbReference>
<gene>
    <name evidence="1" type="ORF">SAMN05421544_101189</name>
</gene>
<proteinExistence type="predicted"/>